<sequence length="251" mass="28370">MHVFDPLTLDDAARDKLASELNTLLLPYFPESTTEAIHRQYFHSGIERSRIALLKEHDRLTGFQIVTSSPVTLPAGDFMIIRSVVARAQANRTRGSRAFERFGPTELIRQALRAHASGRRPWLLGQSAGPVTYMRLAPYFRTILPPPDPHANASPAQRAIFVDLLRTIDMIPEHPEAWSMRNGPIYPISPDERATWLGRPEPTVHRFFQECPDAGTGQVLLFGVELTLPTLAAILPRQLQHLMRRRKRATT</sequence>
<keyword evidence="2" id="KW-1185">Reference proteome</keyword>
<protein>
    <recommendedName>
        <fullName evidence="3">GNAT family N-acetyltransferase</fullName>
    </recommendedName>
</protein>
<organism evidence="1 2">
    <name type="scientific">Lujinxingia sediminis</name>
    <dbReference type="NCBI Taxonomy" id="2480984"/>
    <lineage>
        <taxon>Bacteria</taxon>
        <taxon>Deltaproteobacteria</taxon>
        <taxon>Bradymonadales</taxon>
        <taxon>Lujinxingiaceae</taxon>
        <taxon>Lujinxingia</taxon>
    </lineage>
</organism>
<comment type="caution">
    <text evidence="1">The sequence shown here is derived from an EMBL/GenBank/DDBJ whole genome shotgun (WGS) entry which is preliminary data.</text>
</comment>
<evidence type="ECO:0008006" key="3">
    <source>
        <dbReference type="Google" id="ProtNLM"/>
    </source>
</evidence>
<accession>A0ABY0CY89</accession>
<dbReference type="EMBL" id="SADD01000001">
    <property type="protein sequence ID" value="RVU48390.1"/>
    <property type="molecule type" value="Genomic_DNA"/>
</dbReference>
<proteinExistence type="predicted"/>
<reference evidence="1 2" key="1">
    <citation type="submission" date="2019-01" db="EMBL/GenBank/DDBJ databases">
        <title>Lujinxingia litoralis gen. nov., sp. nov. and Lujinxingia sediminis gen. nov., sp. nov., new members in the order Bradymonadales, isolated from coastal sediment.</title>
        <authorList>
            <person name="Li C.-M."/>
        </authorList>
    </citation>
    <scope>NUCLEOTIDE SEQUENCE [LARGE SCALE GENOMIC DNA]</scope>
    <source>
        <strain evidence="1 2">SEH01</strain>
    </source>
</reference>
<gene>
    <name evidence="1" type="ORF">EA187_02845</name>
</gene>
<dbReference type="RefSeq" id="WP_127779100.1">
    <property type="nucleotide sequence ID" value="NZ_SADD01000001.1"/>
</dbReference>
<dbReference type="Proteomes" id="UP000282926">
    <property type="component" value="Unassembled WGS sequence"/>
</dbReference>
<name>A0ABY0CY89_9DELT</name>
<evidence type="ECO:0000313" key="2">
    <source>
        <dbReference type="Proteomes" id="UP000282926"/>
    </source>
</evidence>
<evidence type="ECO:0000313" key="1">
    <source>
        <dbReference type="EMBL" id="RVU48390.1"/>
    </source>
</evidence>